<organism evidence="1 2">
    <name type="scientific">Listeria floridensis FSL S10-1187</name>
    <dbReference type="NCBI Taxonomy" id="1265817"/>
    <lineage>
        <taxon>Bacteria</taxon>
        <taxon>Bacillati</taxon>
        <taxon>Bacillota</taxon>
        <taxon>Bacilli</taxon>
        <taxon>Bacillales</taxon>
        <taxon>Listeriaceae</taxon>
        <taxon>Listeria</taxon>
    </lineage>
</organism>
<accession>A0ABP3AUU9</accession>
<dbReference type="InterPro" id="IPR029058">
    <property type="entry name" value="AB_hydrolase_fold"/>
</dbReference>
<dbReference type="EMBL" id="AODF01000034">
    <property type="protein sequence ID" value="EUJ26927.1"/>
    <property type="molecule type" value="Genomic_DNA"/>
</dbReference>
<proteinExistence type="predicted"/>
<evidence type="ECO:0000313" key="1">
    <source>
        <dbReference type="EMBL" id="EUJ26927.1"/>
    </source>
</evidence>
<protein>
    <recommendedName>
        <fullName evidence="3">Fungal lipase-like domain-containing protein</fullName>
    </recommendedName>
</protein>
<dbReference type="Proteomes" id="UP000019249">
    <property type="component" value="Unassembled WGS sequence"/>
</dbReference>
<dbReference type="RefSeq" id="WP_036098237.1">
    <property type="nucleotide sequence ID" value="NZ_AODF01000034.1"/>
</dbReference>
<dbReference type="SUPFAM" id="SSF53474">
    <property type="entry name" value="alpha/beta-Hydrolases"/>
    <property type="match status" value="1"/>
</dbReference>
<comment type="caution">
    <text evidence="1">The sequence shown here is derived from an EMBL/GenBank/DDBJ whole genome shotgun (WGS) entry which is preliminary data.</text>
</comment>
<evidence type="ECO:0008006" key="3">
    <source>
        <dbReference type="Google" id="ProtNLM"/>
    </source>
</evidence>
<name>A0ABP3AUU9_9LIST</name>
<keyword evidence="2" id="KW-1185">Reference proteome</keyword>
<sequence>MAEDKEMLALASNVYNIKKFYSDTLEIDGKKYYVLDRIDAGVNALTLGTKKDYDNMKAGHPEKVTEATVVFRGSEPLSVPSRMRDYGGGKEGLDKVTGEILFDWLGTDYEYLIKKQPFDNGKSNAFQLAADYVGKHLQTKFYNAKFNGVGHSLGGSEVKYVAFQYPTAINKVYSFEGPNIYPSLSKEQQELARSGYFNGKIFDYINLTDGLARLNRDEPAFGTQRIIWDSKARFDMTHQDMESYIREHPFLSIMDRTYDRFGGLNGFDAFLKKINPSLSYLMLSTFSDHDLGRYQFDGNHIQLFTGQKLEVTELQQIQDYLSYSGLGEYSAPMLLIRGETMLQIARHLEIETKELLDQMKSQLEELPDRVKTETDQLKHSMISLVGYGQYDQLTPNDVEEFHQELAIDGTNFYKPSELETSWDAYRTYKKETEEYIADIRTLAHSFLKLDEELARKMDLR</sequence>
<reference evidence="1 2" key="1">
    <citation type="journal article" date="2014" name="Int. J. Syst. Evol. Microbiol.">
        <title>Listeria floridensis sp. nov., Listeria aquatica sp. nov., Listeria cornellensis sp. nov., Listeria riparia sp. nov. and Listeria grandensis sp. nov., from agricultural and natural environments.</title>
        <authorList>
            <person name="den Bakker H.C."/>
            <person name="Warchocki S."/>
            <person name="Wright E.M."/>
            <person name="Allred A.F."/>
            <person name="Ahlstrom C."/>
            <person name="Manuel C.S."/>
            <person name="Stasiewicz M.J."/>
            <person name="Burrell A."/>
            <person name="Roof S."/>
            <person name="Strawn L."/>
            <person name="Fortes E.D."/>
            <person name="Nightingale K.K."/>
            <person name="Kephart D."/>
            <person name="Wiedmann M."/>
        </authorList>
    </citation>
    <scope>NUCLEOTIDE SEQUENCE [LARGE SCALE GENOMIC DNA]</scope>
    <source>
        <strain evidence="1 2">FSL S10-1187</strain>
    </source>
</reference>
<gene>
    <name evidence="1" type="ORF">MFLO_13685</name>
</gene>
<evidence type="ECO:0000313" key="2">
    <source>
        <dbReference type="Proteomes" id="UP000019249"/>
    </source>
</evidence>